<comment type="caution">
    <text evidence="4">The sequence shown here is derived from an EMBL/GenBank/DDBJ whole genome shotgun (WGS) entry which is preliminary data.</text>
</comment>
<protein>
    <submittedName>
        <fullName evidence="4">Intraflagellar transport protein 43 homolog A</fullName>
    </submittedName>
</protein>
<sequence>PQTTKQAVYTRFTTVTWQPTTGNNNLGVRYLELTPLAITMSAELEETTLEERGVEGGPPKPRRVGGWGEEKGKRRRDTVEEDERLRVPESFDDDDDLPVIPDLEAVQKEDLTTQIAAPPSLTVNRLASYRELEADIQKQNFTLGGVDLKLLSKVLSPEKDVTEEDVGWEWERLFAEMSSDIQRVWRRREPEDLSQPALAKTDSTL</sequence>
<keyword evidence="5" id="KW-1185">Reference proteome</keyword>
<dbReference type="GO" id="GO:0030991">
    <property type="term" value="C:intraciliary transport particle A"/>
    <property type="evidence" value="ECO:0007669"/>
    <property type="project" value="InterPro"/>
</dbReference>
<evidence type="ECO:0000256" key="3">
    <source>
        <dbReference type="SAM" id="MobiDB-lite"/>
    </source>
</evidence>
<proteinExistence type="inferred from homology"/>
<evidence type="ECO:0000313" key="4">
    <source>
        <dbReference type="EMBL" id="CAI8045099.1"/>
    </source>
</evidence>
<comment type="similarity">
    <text evidence="1">Belongs to the IFT43 family.</text>
</comment>
<dbReference type="EMBL" id="CASHTH010003447">
    <property type="protein sequence ID" value="CAI8045099.1"/>
    <property type="molecule type" value="Genomic_DNA"/>
</dbReference>
<dbReference type="AlphaFoldDB" id="A0AA35X5L7"/>
<feature type="non-terminal residue" evidence="4">
    <location>
        <position position="205"/>
    </location>
</feature>
<reference evidence="4" key="1">
    <citation type="submission" date="2023-03" db="EMBL/GenBank/DDBJ databases">
        <authorList>
            <person name="Steffen K."/>
            <person name="Cardenas P."/>
        </authorList>
    </citation>
    <scope>NUCLEOTIDE SEQUENCE</scope>
</reference>
<organism evidence="4 5">
    <name type="scientific">Geodia barretti</name>
    <name type="common">Barrett's horny sponge</name>
    <dbReference type="NCBI Taxonomy" id="519541"/>
    <lineage>
        <taxon>Eukaryota</taxon>
        <taxon>Metazoa</taxon>
        <taxon>Porifera</taxon>
        <taxon>Demospongiae</taxon>
        <taxon>Heteroscleromorpha</taxon>
        <taxon>Tetractinellida</taxon>
        <taxon>Astrophorina</taxon>
        <taxon>Geodiidae</taxon>
        <taxon>Geodia</taxon>
    </lineage>
</organism>
<dbReference type="Pfam" id="PF15305">
    <property type="entry name" value="IFT43"/>
    <property type="match status" value="1"/>
</dbReference>
<evidence type="ECO:0000313" key="5">
    <source>
        <dbReference type="Proteomes" id="UP001174909"/>
    </source>
</evidence>
<dbReference type="PANTHER" id="PTHR33724">
    <property type="entry name" value="INTRAFLAGELLAR TRANSPORT PROTEIN 43 HOMOLOG"/>
    <property type="match status" value="1"/>
</dbReference>
<name>A0AA35X5L7_GEOBA</name>
<dbReference type="InterPro" id="IPR029302">
    <property type="entry name" value="IFT43"/>
</dbReference>
<dbReference type="GO" id="GO:0005929">
    <property type="term" value="C:cilium"/>
    <property type="evidence" value="ECO:0007669"/>
    <property type="project" value="TreeGrafter"/>
</dbReference>
<dbReference type="PANTHER" id="PTHR33724:SF1">
    <property type="entry name" value="INTRAFLAGELLAR TRANSPORT PROTEIN 43 HOMOLOG"/>
    <property type="match status" value="1"/>
</dbReference>
<feature type="region of interest" description="Disordered" evidence="3">
    <location>
        <begin position="48"/>
        <end position="83"/>
    </location>
</feature>
<keyword evidence="2" id="KW-0970">Cilium biogenesis/degradation</keyword>
<dbReference type="Proteomes" id="UP001174909">
    <property type="component" value="Unassembled WGS sequence"/>
</dbReference>
<gene>
    <name evidence="4" type="ORF">GBAR_LOCUS24953</name>
</gene>
<evidence type="ECO:0000256" key="1">
    <source>
        <dbReference type="ARBA" id="ARBA00007563"/>
    </source>
</evidence>
<evidence type="ECO:0000256" key="2">
    <source>
        <dbReference type="ARBA" id="ARBA00022794"/>
    </source>
</evidence>
<accession>A0AA35X5L7</accession>
<dbReference type="GO" id="GO:0035721">
    <property type="term" value="P:intraciliary retrograde transport"/>
    <property type="evidence" value="ECO:0007669"/>
    <property type="project" value="TreeGrafter"/>
</dbReference>